<sequence length="194" mass="23070">MGDTWKFGFPDDPLGGWESHYMNPGACHPCHPNYVAIPIGSPYGFEVCVKRKGYCGKTLDKPQVESDPSEWNGYHKYQADLYRPWRDTQIQMYDPYYYSDRRTPHQAELITDDYLHLPMKYNGNGINPIRTPGDVRFFEYGYSYTKEPPYKYDVQRLEQPYGLWKQEQIYHGVPQEVMDEFDRRYNEKSMMGVW</sequence>
<evidence type="ECO:0000313" key="1">
    <source>
        <dbReference type="EMBL" id="QBK86164.1"/>
    </source>
</evidence>
<gene>
    <name evidence="1" type="ORF">LCMAC101_07590</name>
</gene>
<dbReference type="EMBL" id="MK500332">
    <property type="protein sequence ID" value="QBK86164.1"/>
    <property type="molecule type" value="Genomic_DNA"/>
</dbReference>
<proteinExistence type="predicted"/>
<reference evidence="1" key="1">
    <citation type="journal article" date="2019" name="MBio">
        <title>Virus Genomes from Deep Sea Sediments Expand the Ocean Megavirome and Support Independent Origins of Viral Gigantism.</title>
        <authorList>
            <person name="Backstrom D."/>
            <person name="Yutin N."/>
            <person name="Jorgensen S.L."/>
            <person name="Dharamshi J."/>
            <person name="Homa F."/>
            <person name="Zaremba-Niedwiedzka K."/>
            <person name="Spang A."/>
            <person name="Wolf Y.I."/>
            <person name="Koonin E.V."/>
            <person name="Ettema T.J."/>
        </authorList>
    </citation>
    <scope>NUCLEOTIDE SEQUENCE</scope>
</reference>
<protein>
    <submittedName>
        <fullName evidence="1">Uncharacterized protein</fullName>
    </submittedName>
</protein>
<accession>A0A481YUG3</accession>
<name>A0A481YUG3_9VIRU</name>
<organism evidence="1">
    <name type="scientific">Marseillevirus LCMAC101</name>
    <dbReference type="NCBI Taxonomy" id="2506602"/>
    <lineage>
        <taxon>Viruses</taxon>
        <taxon>Varidnaviria</taxon>
        <taxon>Bamfordvirae</taxon>
        <taxon>Nucleocytoviricota</taxon>
        <taxon>Megaviricetes</taxon>
        <taxon>Pimascovirales</taxon>
        <taxon>Pimascovirales incertae sedis</taxon>
        <taxon>Marseilleviridae</taxon>
    </lineage>
</organism>